<dbReference type="SUPFAM" id="SSF55174">
    <property type="entry name" value="Alpha-L RNA-binding motif"/>
    <property type="match status" value="1"/>
</dbReference>
<dbReference type="InterPro" id="IPR050343">
    <property type="entry name" value="RsuA_PseudoU_synthase"/>
</dbReference>
<dbReference type="Pfam" id="PF01479">
    <property type="entry name" value="S4"/>
    <property type="match status" value="1"/>
</dbReference>
<dbReference type="PROSITE" id="PS01149">
    <property type="entry name" value="PSI_RSU"/>
    <property type="match status" value="1"/>
</dbReference>
<keyword evidence="3" id="KW-0413">Isomerase</keyword>
<dbReference type="InterPro" id="IPR042092">
    <property type="entry name" value="PsdUridine_s_RsuA/RluB/E/F_cat"/>
</dbReference>
<dbReference type="GO" id="GO:0001522">
    <property type="term" value="P:pseudouridine synthesis"/>
    <property type="evidence" value="ECO:0007669"/>
    <property type="project" value="InterPro"/>
</dbReference>
<evidence type="ECO:0000313" key="8">
    <source>
        <dbReference type="Proteomes" id="UP000001876"/>
    </source>
</evidence>
<organism evidence="8">
    <name type="scientific">Micromonas pusilla (strain CCMP1545)</name>
    <name type="common">Picoplanktonic green alga</name>
    <dbReference type="NCBI Taxonomy" id="564608"/>
    <lineage>
        <taxon>Eukaryota</taxon>
        <taxon>Viridiplantae</taxon>
        <taxon>Chlorophyta</taxon>
        <taxon>Mamiellophyceae</taxon>
        <taxon>Mamiellales</taxon>
        <taxon>Mamiellaceae</taxon>
        <taxon>Micromonas</taxon>
    </lineage>
</organism>
<dbReference type="GO" id="GO:0006364">
    <property type="term" value="P:rRNA processing"/>
    <property type="evidence" value="ECO:0007669"/>
    <property type="project" value="UniProtKB-ARBA"/>
</dbReference>
<evidence type="ECO:0000256" key="2">
    <source>
        <dbReference type="ARBA" id="ARBA00022884"/>
    </source>
</evidence>
<dbReference type="eggNOG" id="ENOG502S4BY">
    <property type="taxonomic scope" value="Eukaryota"/>
</dbReference>
<dbReference type="Proteomes" id="UP000001876">
    <property type="component" value="Unassembled WGS sequence"/>
</dbReference>
<protein>
    <submittedName>
        <fullName evidence="7">Predicted protein</fullName>
    </submittedName>
</protein>
<dbReference type="GO" id="GO:0009982">
    <property type="term" value="F:pseudouridine synthase activity"/>
    <property type="evidence" value="ECO:0007669"/>
    <property type="project" value="InterPro"/>
</dbReference>
<dbReference type="InterPro" id="IPR006145">
    <property type="entry name" value="PsdUridine_synth_RsuA/RluA"/>
</dbReference>
<comment type="similarity">
    <text evidence="1">Belongs to the pseudouridine synthase RsuA family.</text>
</comment>
<dbReference type="OrthoDB" id="440619at2759"/>
<evidence type="ECO:0000256" key="3">
    <source>
        <dbReference type="ARBA" id="ARBA00023235"/>
    </source>
</evidence>
<keyword evidence="2 4" id="KW-0694">RNA-binding</keyword>
<dbReference type="GO" id="GO:0003723">
    <property type="term" value="F:RNA binding"/>
    <property type="evidence" value="ECO:0007669"/>
    <property type="project" value="UniProtKB-KW"/>
</dbReference>
<dbReference type="InterPro" id="IPR020103">
    <property type="entry name" value="PsdUridine_synth_cat_dom_sf"/>
</dbReference>
<dbReference type="RefSeq" id="XP_003057006.1">
    <property type="nucleotide sequence ID" value="XM_003056960.1"/>
</dbReference>
<dbReference type="PANTHER" id="PTHR47683">
    <property type="entry name" value="PSEUDOURIDINE SYNTHASE FAMILY PROTEIN-RELATED"/>
    <property type="match status" value="1"/>
</dbReference>
<dbReference type="KEGG" id="mpp:MICPUCDRAFT_56706"/>
<dbReference type="InterPro" id="IPR020094">
    <property type="entry name" value="TruA/RsuA/RluB/E/F_N"/>
</dbReference>
<evidence type="ECO:0000259" key="6">
    <source>
        <dbReference type="SMART" id="SM00363"/>
    </source>
</evidence>
<sequence>MRVARVFASLVTAPVGPSSRARPRRPPARFPTRCGEGAKGKKKGGASSSNANAPERLDRLLSRLGYCTRAEAKRWARDGRVLLHGEPVARAEAKVTPRDVLIDGEPAEAPDGLLALMHKPRGRVCGHDASEGPSVYDLLPERWRARRPGVETIGRLDKDTTGLLLLTDDGDLLHRLASPKKRVEKVYELVVDAPIPRDAVDLFASGSLTLTGEKKPCLPAKLIVSERADHNRTRASLSVTEGKFHQVKRMMRAVGCEVTALHRESFGGMALSRMELREGEVRVLSRETALELIGIGGGGPAADDG</sequence>
<dbReference type="SMART" id="SM00363">
    <property type="entry name" value="S4"/>
    <property type="match status" value="1"/>
</dbReference>
<name>C1MMY3_MICPC</name>
<evidence type="ECO:0000256" key="5">
    <source>
        <dbReference type="SAM" id="MobiDB-lite"/>
    </source>
</evidence>
<dbReference type="Gene3D" id="3.30.70.580">
    <property type="entry name" value="Pseudouridine synthase I, catalytic domain, N-terminal subdomain"/>
    <property type="match status" value="1"/>
</dbReference>
<evidence type="ECO:0000313" key="7">
    <source>
        <dbReference type="EMBL" id="EEH58651.1"/>
    </source>
</evidence>
<evidence type="ECO:0000256" key="4">
    <source>
        <dbReference type="PROSITE-ProRule" id="PRU00182"/>
    </source>
</evidence>
<dbReference type="InterPro" id="IPR002942">
    <property type="entry name" value="S4_RNA-bd"/>
</dbReference>
<dbReference type="GeneID" id="9682445"/>
<dbReference type="InterPro" id="IPR018496">
    <property type="entry name" value="PsdUridine_synth_RsuA/RluB_CS"/>
</dbReference>
<dbReference type="Gene3D" id="3.10.290.10">
    <property type="entry name" value="RNA-binding S4 domain"/>
    <property type="match status" value="1"/>
</dbReference>
<proteinExistence type="inferred from homology"/>
<dbReference type="EMBL" id="GG663737">
    <property type="protein sequence ID" value="EEH58651.1"/>
    <property type="molecule type" value="Genomic_DNA"/>
</dbReference>
<dbReference type="SUPFAM" id="SSF55120">
    <property type="entry name" value="Pseudouridine synthase"/>
    <property type="match status" value="1"/>
</dbReference>
<dbReference type="InterPro" id="IPR036986">
    <property type="entry name" value="S4_RNA-bd_sf"/>
</dbReference>
<dbReference type="InterPro" id="IPR000748">
    <property type="entry name" value="PsdUridine_synth_RsuA/RluB/E/F"/>
</dbReference>
<reference evidence="7 8" key="1">
    <citation type="journal article" date="2009" name="Science">
        <title>Green evolution and dynamic adaptations revealed by genomes of the marine picoeukaryotes Micromonas.</title>
        <authorList>
            <person name="Worden A.Z."/>
            <person name="Lee J.H."/>
            <person name="Mock T."/>
            <person name="Rouze P."/>
            <person name="Simmons M.P."/>
            <person name="Aerts A.L."/>
            <person name="Allen A.E."/>
            <person name="Cuvelier M.L."/>
            <person name="Derelle E."/>
            <person name="Everett M.V."/>
            <person name="Foulon E."/>
            <person name="Grimwood J."/>
            <person name="Gundlach H."/>
            <person name="Henrissat B."/>
            <person name="Napoli C."/>
            <person name="McDonald S.M."/>
            <person name="Parker M.S."/>
            <person name="Rombauts S."/>
            <person name="Salamov A."/>
            <person name="Von Dassow P."/>
            <person name="Badger J.H."/>
            <person name="Coutinho P.M."/>
            <person name="Demir E."/>
            <person name="Dubchak I."/>
            <person name="Gentemann C."/>
            <person name="Eikrem W."/>
            <person name="Gready J.E."/>
            <person name="John U."/>
            <person name="Lanier W."/>
            <person name="Lindquist E.A."/>
            <person name="Lucas S."/>
            <person name="Mayer K.F."/>
            <person name="Moreau H."/>
            <person name="Not F."/>
            <person name="Otillar R."/>
            <person name="Panaud O."/>
            <person name="Pangilinan J."/>
            <person name="Paulsen I."/>
            <person name="Piegu B."/>
            <person name="Poliakov A."/>
            <person name="Robbens S."/>
            <person name="Schmutz J."/>
            <person name="Toulza E."/>
            <person name="Wyss T."/>
            <person name="Zelensky A."/>
            <person name="Zhou K."/>
            <person name="Armbrust E.V."/>
            <person name="Bhattacharya D."/>
            <person name="Goodenough U.W."/>
            <person name="Van de Peer Y."/>
            <person name="Grigoriev I.V."/>
        </authorList>
    </citation>
    <scope>NUCLEOTIDE SEQUENCE [LARGE SCALE GENOMIC DNA]</scope>
    <source>
        <strain evidence="7 8">CCMP1545</strain>
    </source>
</reference>
<feature type="region of interest" description="Disordered" evidence="5">
    <location>
        <begin position="15"/>
        <end position="54"/>
    </location>
</feature>
<feature type="domain" description="RNA-binding S4" evidence="6">
    <location>
        <begin position="55"/>
        <end position="114"/>
    </location>
</feature>
<keyword evidence="8" id="KW-1185">Reference proteome</keyword>
<dbReference type="PROSITE" id="PS50889">
    <property type="entry name" value="S4"/>
    <property type="match status" value="1"/>
</dbReference>
<dbReference type="OMA" id="QGKYHQV"/>
<gene>
    <name evidence="7" type="ORF">MICPUCDRAFT_56706</name>
</gene>
<evidence type="ECO:0000256" key="1">
    <source>
        <dbReference type="ARBA" id="ARBA00008348"/>
    </source>
</evidence>
<dbReference type="PANTHER" id="PTHR47683:SF4">
    <property type="entry name" value="PSEUDOURIDINE SYNTHASE"/>
    <property type="match status" value="1"/>
</dbReference>
<dbReference type="Gene3D" id="3.30.70.1560">
    <property type="entry name" value="Alpha-L RNA-binding motif"/>
    <property type="match status" value="1"/>
</dbReference>
<dbReference type="AlphaFoldDB" id="C1MMY3"/>
<dbReference type="NCBIfam" id="TIGR00093">
    <property type="entry name" value="pseudouridine synthase"/>
    <property type="match status" value="1"/>
</dbReference>
<accession>C1MMY3</accession>
<dbReference type="Pfam" id="PF00849">
    <property type="entry name" value="PseudoU_synth_2"/>
    <property type="match status" value="1"/>
</dbReference>